<dbReference type="KEGG" id="rci:RCIX1931"/>
<sequence length="447" mass="51577">MLNKYVFTLAHEIGDMNFYPTYRRLLKNQWKSYEEHKAEQEQQLVNIINFAYRNVPFYRRLFSMHGLKPEDVRTLEDLEKLPIITKEMINENWEAFKPVQLNRIKYTTAATGGTSGTPLNYRLSNFDRFLSGAILYRGWGYGGYKLGDRMVFLAGSSLDVGLKPGLVTRAHEVARNLKKLSSFDMGDKEMREYARVINSFKPKFLRGYASSLSTFATWLELNDVKVNPPEGIFTTSEKLYPAMRKKIAEVFDCQVFDTYGLSDGGVTAFECPEHSGLHIDTERSIMEVVDGTGAQITKGEGRIVATSLYNYAMPFIRYDTTDDGYLTDEMCGCGRGYKLLKEVKGRSTDILLTPEGKHVHGWFFLYIFWEQKGIKEYQVVQESLDRIVIKLVPDKSFKERQLEEIREIVRQRSEGWTVEFQIVDHIERTTSGKFKFIVSHIDDKLTA</sequence>
<dbReference type="STRING" id="351160.RCIX1931"/>
<dbReference type="OrthoDB" id="37928at2157"/>
<dbReference type="PATRIC" id="fig|351160.9.peg.1180"/>
<dbReference type="Proteomes" id="UP000000663">
    <property type="component" value="Chromosome"/>
</dbReference>
<reference evidence="1 2" key="1">
    <citation type="journal article" date="2006" name="Science">
        <title>Genome of rice cluster I archaea -- the key methane producers in the rice rhizosphere.</title>
        <authorList>
            <person name="Erkel C."/>
            <person name="Kube M."/>
            <person name="Reinhardt R."/>
            <person name="Liesack W."/>
        </authorList>
    </citation>
    <scope>NUCLEOTIDE SEQUENCE [LARGE SCALE GENOMIC DNA]</scope>
    <source>
        <strain evidence="2">DSM 22066 / NBRC 105507 / MRE50</strain>
    </source>
</reference>
<protein>
    <submittedName>
        <fullName evidence="1">Capsular polysaccharide biosynthesis protein</fullName>
    </submittedName>
</protein>
<dbReference type="PANTHER" id="PTHR36932:SF1">
    <property type="entry name" value="CAPSULAR POLYSACCHARIDE BIOSYNTHESIS PROTEIN"/>
    <property type="match status" value="1"/>
</dbReference>
<name>Q0W3E5_METAR</name>
<keyword evidence="2" id="KW-1185">Reference proteome</keyword>
<dbReference type="InterPro" id="IPR053158">
    <property type="entry name" value="CapK_Type1_Caps_Biosynth"/>
</dbReference>
<dbReference type="PANTHER" id="PTHR36932">
    <property type="entry name" value="CAPSULAR POLYSACCHARIDE BIOSYNTHESIS PROTEIN"/>
    <property type="match status" value="1"/>
</dbReference>
<dbReference type="InterPro" id="IPR042099">
    <property type="entry name" value="ANL_N_sf"/>
</dbReference>
<organism evidence="1 2">
    <name type="scientific">Methanocella arvoryzae (strain DSM 22066 / NBRC 105507 / MRE50)</name>
    <dbReference type="NCBI Taxonomy" id="351160"/>
    <lineage>
        <taxon>Archaea</taxon>
        <taxon>Methanobacteriati</taxon>
        <taxon>Methanobacteriota</taxon>
        <taxon>Stenosarchaea group</taxon>
        <taxon>Methanomicrobia</taxon>
        <taxon>Methanocellales</taxon>
        <taxon>Methanocellaceae</taxon>
        <taxon>Methanocella</taxon>
    </lineage>
</organism>
<dbReference type="AlphaFoldDB" id="Q0W3E5"/>
<evidence type="ECO:0000313" key="1">
    <source>
        <dbReference type="EMBL" id="CAJ37098.1"/>
    </source>
</evidence>
<dbReference type="EMBL" id="AM114193">
    <property type="protein sequence ID" value="CAJ37098.1"/>
    <property type="molecule type" value="Genomic_DNA"/>
</dbReference>
<evidence type="ECO:0000313" key="2">
    <source>
        <dbReference type="Proteomes" id="UP000000663"/>
    </source>
</evidence>
<dbReference type="Gene3D" id="3.40.50.12780">
    <property type="entry name" value="N-terminal domain of ligase-like"/>
    <property type="match status" value="1"/>
</dbReference>
<dbReference type="eggNOG" id="arCOG02624">
    <property type="taxonomic scope" value="Archaea"/>
</dbReference>
<dbReference type="SUPFAM" id="SSF56801">
    <property type="entry name" value="Acetyl-CoA synthetase-like"/>
    <property type="match status" value="1"/>
</dbReference>
<proteinExistence type="predicted"/>
<accession>Q0W3E5</accession>
<gene>
    <name evidence="1" type="primary">capK-1</name>
    <name evidence="1" type="ORF">RCIX1931</name>
</gene>